<dbReference type="Proteomes" id="UP000277204">
    <property type="component" value="Unassembled WGS sequence"/>
</dbReference>
<sequence>MEWEVYSAKQPEARAITTNTIQNVYIQYKTVLGELPNNILKDAVDQ</sequence>
<keyword evidence="2" id="KW-1185">Reference proteome</keyword>
<gene>
    <name evidence="1" type="ORF">SMRZ_LOCUS17715</name>
</gene>
<reference evidence="1 2" key="1">
    <citation type="submission" date="2018-11" db="EMBL/GenBank/DDBJ databases">
        <authorList>
            <consortium name="Pathogen Informatics"/>
        </authorList>
    </citation>
    <scope>NUCLEOTIDE SEQUENCE [LARGE SCALE GENOMIC DNA]</scope>
    <source>
        <strain evidence="1 2">Zambia</strain>
    </source>
</reference>
<dbReference type="AlphaFoldDB" id="A0A3P8BFP8"/>
<dbReference type="EMBL" id="UZAI01017444">
    <property type="protein sequence ID" value="VDP24812.1"/>
    <property type="molecule type" value="Genomic_DNA"/>
</dbReference>
<accession>A0A3P8BFP8</accession>
<proteinExistence type="predicted"/>
<organism evidence="1 2">
    <name type="scientific">Schistosoma margrebowiei</name>
    <dbReference type="NCBI Taxonomy" id="48269"/>
    <lineage>
        <taxon>Eukaryota</taxon>
        <taxon>Metazoa</taxon>
        <taxon>Spiralia</taxon>
        <taxon>Lophotrochozoa</taxon>
        <taxon>Platyhelminthes</taxon>
        <taxon>Trematoda</taxon>
        <taxon>Digenea</taxon>
        <taxon>Strigeidida</taxon>
        <taxon>Schistosomatoidea</taxon>
        <taxon>Schistosomatidae</taxon>
        <taxon>Schistosoma</taxon>
    </lineage>
</organism>
<protein>
    <submittedName>
        <fullName evidence="1">Uncharacterized protein</fullName>
    </submittedName>
</protein>
<name>A0A3P8BFP8_9TREM</name>
<evidence type="ECO:0000313" key="2">
    <source>
        <dbReference type="Proteomes" id="UP000277204"/>
    </source>
</evidence>
<evidence type="ECO:0000313" key="1">
    <source>
        <dbReference type="EMBL" id="VDP24812.1"/>
    </source>
</evidence>